<dbReference type="AlphaFoldDB" id="A0A1A8Y1E4"/>
<keyword evidence="1" id="KW-0472">Membrane</keyword>
<feature type="transmembrane region" description="Helical" evidence="1">
    <location>
        <begin position="40"/>
        <end position="60"/>
    </location>
</feature>
<gene>
    <name evidence="2" type="ORF">PROAA_740004</name>
</gene>
<sequence length="64" mass="6459">MDALVKLGRIAGVAGAVLCALGAGFRLGGAYWIAGFQSGTLLLAGSAAMIFGCFCLLVVLTQRP</sequence>
<evidence type="ECO:0000256" key="1">
    <source>
        <dbReference type="SAM" id="Phobius"/>
    </source>
</evidence>
<protein>
    <submittedName>
        <fullName evidence="2">Uncharacterized protein</fullName>
    </submittedName>
</protein>
<dbReference type="RefSeq" id="WP_186412403.1">
    <property type="nucleotide sequence ID" value="NZ_FLQY01000378.1"/>
</dbReference>
<evidence type="ECO:0000313" key="2">
    <source>
        <dbReference type="EMBL" id="SBT10842.1"/>
    </source>
</evidence>
<keyword evidence="1" id="KW-0812">Transmembrane</keyword>
<name>A0A1A8Y1E4_9RHOO</name>
<accession>A0A1A8Y1E4</accession>
<dbReference type="Proteomes" id="UP000199600">
    <property type="component" value="Unassembled WGS sequence"/>
</dbReference>
<reference evidence="2 3" key="1">
    <citation type="submission" date="2016-06" db="EMBL/GenBank/DDBJ databases">
        <authorList>
            <person name="Kjaerup R.B."/>
            <person name="Dalgaard T.S."/>
            <person name="Juul-Madsen H.R."/>
        </authorList>
    </citation>
    <scope>NUCLEOTIDE SEQUENCE [LARGE SCALE GENOMIC DNA]</scope>
    <source>
        <strain evidence="2">2</strain>
    </source>
</reference>
<dbReference type="EMBL" id="FLQY01000378">
    <property type="protein sequence ID" value="SBT10842.1"/>
    <property type="molecule type" value="Genomic_DNA"/>
</dbReference>
<organism evidence="2 3">
    <name type="scientific">Candidatus Propionivibrio aalborgensis</name>
    <dbReference type="NCBI Taxonomy" id="1860101"/>
    <lineage>
        <taxon>Bacteria</taxon>
        <taxon>Pseudomonadati</taxon>
        <taxon>Pseudomonadota</taxon>
        <taxon>Betaproteobacteria</taxon>
        <taxon>Rhodocyclales</taxon>
        <taxon>Rhodocyclaceae</taxon>
        <taxon>Propionivibrio</taxon>
    </lineage>
</organism>
<proteinExistence type="predicted"/>
<feature type="transmembrane region" description="Helical" evidence="1">
    <location>
        <begin position="12"/>
        <end position="34"/>
    </location>
</feature>
<evidence type="ECO:0000313" key="3">
    <source>
        <dbReference type="Proteomes" id="UP000199600"/>
    </source>
</evidence>
<keyword evidence="1" id="KW-1133">Transmembrane helix</keyword>
<keyword evidence="3" id="KW-1185">Reference proteome</keyword>